<reference evidence="2 3" key="1">
    <citation type="submission" date="2016-09" db="EMBL/GenBank/DDBJ databases">
        <title>The draft genome of Dichanthelium oligosanthes: A C3 panicoid grass species.</title>
        <authorList>
            <person name="Studer A.J."/>
            <person name="Schnable J.C."/>
            <person name="Brutnell T.P."/>
        </authorList>
    </citation>
    <scope>NUCLEOTIDE SEQUENCE [LARGE SCALE GENOMIC DNA]</scope>
    <source>
        <strain evidence="3">cv. Kellogg 1175</strain>
        <tissue evidence="2">Leaf</tissue>
    </source>
</reference>
<dbReference type="AlphaFoldDB" id="A0A1E5UQM5"/>
<comment type="caution">
    <text evidence="2">The sequence shown here is derived from an EMBL/GenBank/DDBJ whole genome shotgun (WGS) entry which is preliminary data.</text>
</comment>
<dbReference type="Proteomes" id="UP000095767">
    <property type="component" value="Unassembled WGS sequence"/>
</dbReference>
<name>A0A1E5UQM5_9POAL</name>
<sequence length="90" mass="9743">MAASVEKLVPMMMFCEAPFDGTLDGTLAPSSSPARGSASSTTSGGDRVATRRELMMEVVKQWPETSLRQEQAQQREKLDGLAILETIALQ</sequence>
<evidence type="ECO:0000313" key="3">
    <source>
        <dbReference type="Proteomes" id="UP000095767"/>
    </source>
</evidence>
<keyword evidence="3" id="KW-1185">Reference proteome</keyword>
<gene>
    <name evidence="2" type="ORF">BAE44_0023866</name>
</gene>
<protein>
    <submittedName>
        <fullName evidence="2">Uncharacterized protein</fullName>
    </submittedName>
</protein>
<dbReference type="EMBL" id="LWDX02067847">
    <property type="protein sequence ID" value="OEL15115.1"/>
    <property type="molecule type" value="Genomic_DNA"/>
</dbReference>
<feature type="region of interest" description="Disordered" evidence="1">
    <location>
        <begin position="20"/>
        <end position="49"/>
    </location>
</feature>
<feature type="compositionally biased region" description="Low complexity" evidence="1">
    <location>
        <begin position="28"/>
        <end position="45"/>
    </location>
</feature>
<evidence type="ECO:0000256" key="1">
    <source>
        <dbReference type="SAM" id="MobiDB-lite"/>
    </source>
</evidence>
<accession>A0A1E5UQM5</accession>
<proteinExistence type="predicted"/>
<evidence type="ECO:0000313" key="2">
    <source>
        <dbReference type="EMBL" id="OEL15115.1"/>
    </source>
</evidence>
<organism evidence="2 3">
    <name type="scientific">Dichanthelium oligosanthes</name>
    <dbReference type="NCBI Taxonomy" id="888268"/>
    <lineage>
        <taxon>Eukaryota</taxon>
        <taxon>Viridiplantae</taxon>
        <taxon>Streptophyta</taxon>
        <taxon>Embryophyta</taxon>
        <taxon>Tracheophyta</taxon>
        <taxon>Spermatophyta</taxon>
        <taxon>Magnoliopsida</taxon>
        <taxon>Liliopsida</taxon>
        <taxon>Poales</taxon>
        <taxon>Poaceae</taxon>
        <taxon>PACMAD clade</taxon>
        <taxon>Panicoideae</taxon>
        <taxon>Panicodae</taxon>
        <taxon>Paniceae</taxon>
        <taxon>Dichantheliinae</taxon>
        <taxon>Dichanthelium</taxon>
    </lineage>
</organism>
<dbReference type="OrthoDB" id="694531at2759"/>